<proteinExistence type="predicted"/>
<dbReference type="EMBL" id="LAZR01004127">
    <property type="protein sequence ID" value="KKN11515.1"/>
    <property type="molecule type" value="Genomic_DNA"/>
</dbReference>
<organism evidence="1">
    <name type="scientific">marine sediment metagenome</name>
    <dbReference type="NCBI Taxonomy" id="412755"/>
    <lineage>
        <taxon>unclassified sequences</taxon>
        <taxon>metagenomes</taxon>
        <taxon>ecological metagenomes</taxon>
    </lineage>
</organism>
<reference evidence="1" key="1">
    <citation type="journal article" date="2015" name="Nature">
        <title>Complex archaea that bridge the gap between prokaryotes and eukaryotes.</title>
        <authorList>
            <person name="Spang A."/>
            <person name="Saw J.H."/>
            <person name="Jorgensen S.L."/>
            <person name="Zaremba-Niedzwiedzka K."/>
            <person name="Martijn J."/>
            <person name="Lind A.E."/>
            <person name="van Eijk R."/>
            <person name="Schleper C."/>
            <person name="Guy L."/>
            <person name="Ettema T.J."/>
        </authorList>
    </citation>
    <scope>NUCLEOTIDE SEQUENCE</scope>
</reference>
<sequence>MRCWVGYDIVDLVEALQREDNPIAKAIVVFLDVDQDIGFGAIGSVTYLEAMGMLSWATQEAFCRSDDDDEGVSDDESTDD</sequence>
<name>A0A0F9MW38_9ZZZZ</name>
<protein>
    <submittedName>
        <fullName evidence="1">Uncharacterized protein</fullName>
    </submittedName>
</protein>
<accession>A0A0F9MW38</accession>
<gene>
    <name evidence="1" type="ORF">LCGC14_1025830</name>
</gene>
<comment type="caution">
    <text evidence="1">The sequence shown here is derived from an EMBL/GenBank/DDBJ whole genome shotgun (WGS) entry which is preliminary data.</text>
</comment>
<dbReference type="AlphaFoldDB" id="A0A0F9MW38"/>
<evidence type="ECO:0000313" key="1">
    <source>
        <dbReference type="EMBL" id="KKN11515.1"/>
    </source>
</evidence>